<evidence type="ECO:0000313" key="2">
    <source>
        <dbReference type="EMBL" id="SFM16389.1"/>
    </source>
</evidence>
<reference evidence="3" key="1">
    <citation type="submission" date="2016-10" db="EMBL/GenBank/DDBJ databases">
        <authorList>
            <person name="Varghese N."/>
            <person name="Submissions S."/>
        </authorList>
    </citation>
    <scope>NUCLEOTIDE SEQUENCE [LARGE SCALE GENOMIC DNA]</scope>
    <source>
        <strain evidence="3">BL36</strain>
    </source>
</reference>
<accession>A0A1I4NLM4</accession>
<evidence type="ECO:0000313" key="3">
    <source>
        <dbReference type="Proteomes" id="UP000199048"/>
    </source>
</evidence>
<gene>
    <name evidence="2" type="ORF">SAMN05192568_102159</name>
</gene>
<dbReference type="OrthoDB" id="8004120at2"/>
<sequence length="107" mass="11373">MIDEFSDDLAGDTEPGSDQAQEANGVAFLLASAAYLALADAYLRREGPNGLTVMDEIEGRIEEALQSFLTETSYDDARPDILAHATAKIRALLEAGRSMSPGPGSLQ</sequence>
<keyword evidence="3" id="KW-1185">Reference proteome</keyword>
<feature type="region of interest" description="Disordered" evidence="1">
    <location>
        <begin position="1"/>
        <end position="20"/>
    </location>
</feature>
<protein>
    <submittedName>
        <fullName evidence="2">Uncharacterized protein</fullName>
    </submittedName>
</protein>
<name>A0A1I4NLM4_9HYPH</name>
<organism evidence="2 3">
    <name type="scientific">Methylobacterium pseudosasicola</name>
    <dbReference type="NCBI Taxonomy" id="582667"/>
    <lineage>
        <taxon>Bacteria</taxon>
        <taxon>Pseudomonadati</taxon>
        <taxon>Pseudomonadota</taxon>
        <taxon>Alphaproteobacteria</taxon>
        <taxon>Hyphomicrobiales</taxon>
        <taxon>Methylobacteriaceae</taxon>
        <taxon>Methylobacterium</taxon>
    </lineage>
</organism>
<evidence type="ECO:0000256" key="1">
    <source>
        <dbReference type="SAM" id="MobiDB-lite"/>
    </source>
</evidence>
<dbReference type="AlphaFoldDB" id="A0A1I4NLM4"/>
<feature type="compositionally biased region" description="Acidic residues" evidence="1">
    <location>
        <begin position="1"/>
        <end position="11"/>
    </location>
</feature>
<proteinExistence type="predicted"/>
<dbReference type="Proteomes" id="UP000199048">
    <property type="component" value="Unassembled WGS sequence"/>
</dbReference>
<dbReference type="RefSeq" id="WP_092043336.1">
    <property type="nucleotide sequence ID" value="NZ_FOTK01000021.1"/>
</dbReference>
<dbReference type="EMBL" id="FOTK01000021">
    <property type="protein sequence ID" value="SFM16389.1"/>
    <property type="molecule type" value="Genomic_DNA"/>
</dbReference>